<protein>
    <submittedName>
        <fullName evidence="1">Uncharacterized protein</fullName>
    </submittedName>
</protein>
<reference evidence="1 2" key="1">
    <citation type="submission" date="2018-08" db="EMBL/GenBank/DDBJ databases">
        <title>Genetic Globetrotter - A new plasmid hitch-hiking vast phylogenetic and geographic distances.</title>
        <authorList>
            <person name="Vollmers J."/>
            <person name="Petersen J."/>
        </authorList>
    </citation>
    <scope>NUCLEOTIDE SEQUENCE [LARGE SCALE GENOMIC DNA]</scope>
    <source>
        <strain evidence="1 2">DSM 26383</strain>
    </source>
</reference>
<proteinExistence type="predicted"/>
<evidence type="ECO:0000313" key="2">
    <source>
        <dbReference type="Proteomes" id="UP000325785"/>
    </source>
</evidence>
<gene>
    <name evidence="1" type="ORF">RIdsm_04039</name>
</gene>
<sequence length="712" mass="78783">MTNDHPSVLLVVGQSALANRFEKSRVHSIWRGLCQCVETWRLEVATTSDERFSGKRYVKTTPEALKSEFYTFLVESQAETVILAGDSDLTDDLLGSGLRVISLADGYGTVPECATEIWTRHADQIDPGLIGSRTVEIIPDAFEPATDNVSPTTRGNRIAVIGDPESLTDNSLQKVTRDFSEFAVTPAFSEALAQRGVGPLFVFDTEGETLEEAAACAILGTESNMVPLLTWSMLNGCSIVWPAGHELEDDNLTCIDPLATLKAISDALQVEMPDDEAETGALVARNLETDISLVRAMFHPAVRLYDAICECKGSAPAGCITGQVRLEKGDPDGLLNAWITEMAPNPNYEGARFRGSAALRDDVDLEDVIVDIDAWGWHVASIRVPSDLEVQVAGLISMSTLHDRSKAEVQYWSRMPDTRIQLGKKLYQEEPVLRDDDGPFLYRQTGDFPFNRDSLTVLPPENFGQKFTRFHLFNKRSVSSVLLESLRDSYRGRVGWLIGNGPSVRLEDLDQLAESECLCFGFNRFYLAHEDTKLRPKFTVTGDLQMIEDFGQEVVDSSGGTVFVAHEEAPDLVGDYIWVRQISVSPSLFSTNAADFVTPGGSSVYVALQIGYYLGIRKWYMYGADFTFKFMPPRRGSSAFRTATGDGNHFISNYRSGRAWCPPSIENILPSFYSARLAMEMDGGFIRNATRGGNLHVFERMDFEDALADTIS</sequence>
<dbReference type="EMBL" id="CP031598">
    <property type="protein sequence ID" value="QEW28212.1"/>
    <property type="molecule type" value="Genomic_DNA"/>
</dbReference>
<dbReference type="KEGG" id="rid:RIdsm_04039"/>
<evidence type="ECO:0000313" key="1">
    <source>
        <dbReference type="EMBL" id="QEW28212.1"/>
    </source>
</evidence>
<organism evidence="1 2">
    <name type="scientific">Roseovarius indicus</name>
    <dbReference type="NCBI Taxonomy" id="540747"/>
    <lineage>
        <taxon>Bacteria</taxon>
        <taxon>Pseudomonadati</taxon>
        <taxon>Pseudomonadota</taxon>
        <taxon>Alphaproteobacteria</taxon>
        <taxon>Rhodobacterales</taxon>
        <taxon>Roseobacteraceae</taxon>
        <taxon>Roseovarius</taxon>
    </lineage>
</organism>
<dbReference type="Proteomes" id="UP000325785">
    <property type="component" value="Chromosome"/>
</dbReference>
<dbReference type="AlphaFoldDB" id="A0A5P3AFR8"/>
<name>A0A5P3AFR8_9RHOB</name>
<accession>A0A5P3AFR8</accession>